<dbReference type="Proteomes" id="UP000554482">
    <property type="component" value="Unassembled WGS sequence"/>
</dbReference>
<organism evidence="2 3">
    <name type="scientific">Thalictrum thalictroides</name>
    <name type="common">Rue-anemone</name>
    <name type="synonym">Anemone thalictroides</name>
    <dbReference type="NCBI Taxonomy" id="46969"/>
    <lineage>
        <taxon>Eukaryota</taxon>
        <taxon>Viridiplantae</taxon>
        <taxon>Streptophyta</taxon>
        <taxon>Embryophyta</taxon>
        <taxon>Tracheophyta</taxon>
        <taxon>Spermatophyta</taxon>
        <taxon>Magnoliopsida</taxon>
        <taxon>Ranunculales</taxon>
        <taxon>Ranunculaceae</taxon>
        <taxon>Thalictroideae</taxon>
        <taxon>Thalictrum</taxon>
    </lineage>
</organism>
<dbReference type="AlphaFoldDB" id="A0A7J6UZH9"/>
<reference evidence="2 3" key="1">
    <citation type="submission" date="2020-06" db="EMBL/GenBank/DDBJ databases">
        <title>Transcriptomic and genomic resources for Thalictrum thalictroides and T. hernandezii: Facilitating candidate gene discovery in an emerging model plant lineage.</title>
        <authorList>
            <person name="Arias T."/>
            <person name="Riano-Pachon D.M."/>
            <person name="Di Stilio V.S."/>
        </authorList>
    </citation>
    <scope>NUCLEOTIDE SEQUENCE [LARGE SCALE GENOMIC DNA]</scope>
    <source>
        <strain evidence="3">cv. WT478/WT964</strain>
        <tissue evidence="2">Leaves</tissue>
    </source>
</reference>
<feature type="coiled-coil region" evidence="1">
    <location>
        <begin position="9"/>
        <end position="36"/>
    </location>
</feature>
<name>A0A7J6UZH9_THATH</name>
<evidence type="ECO:0000256" key="1">
    <source>
        <dbReference type="SAM" id="Coils"/>
    </source>
</evidence>
<accession>A0A7J6UZH9</accession>
<comment type="caution">
    <text evidence="2">The sequence shown here is derived from an EMBL/GenBank/DDBJ whole genome shotgun (WGS) entry which is preliminary data.</text>
</comment>
<dbReference type="OrthoDB" id="193499at2759"/>
<evidence type="ECO:0000313" key="2">
    <source>
        <dbReference type="EMBL" id="KAF5178083.1"/>
    </source>
</evidence>
<sequence>ADADTWFERQQQEDEMQRLQAKNRATMQVVEKLHRKKLHKSEKVKKMMTVGARMIQWQSQKH</sequence>
<evidence type="ECO:0000313" key="3">
    <source>
        <dbReference type="Proteomes" id="UP000554482"/>
    </source>
</evidence>
<gene>
    <name evidence="2" type="ORF">FRX31_032331</name>
</gene>
<protein>
    <submittedName>
        <fullName evidence="2">Uncharacterized protein</fullName>
    </submittedName>
</protein>
<dbReference type="EMBL" id="JABWDY010040487">
    <property type="protein sequence ID" value="KAF5178083.1"/>
    <property type="molecule type" value="Genomic_DNA"/>
</dbReference>
<keyword evidence="1" id="KW-0175">Coiled coil</keyword>
<proteinExistence type="predicted"/>
<feature type="non-terminal residue" evidence="2">
    <location>
        <position position="1"/>
    </location>
</feature>
<keyword evidence="3" id="KW-1185">Reference proteome</keyword>